<dbReference type="SUPFAM" id="SSF56112">
    <property type="entry name" value="Protein kinase-like (PK-like)"/>
    <property type="match status" value="1"/>
</dbReference>
<organism evidence="3 4">
    <name type="scientific">Ajellomyces capsulatus</name>
    <name type="common">Darling's disease fungus</name>
    <name type="synonym">Histoplasma capsulatum</name>
    <dbReference type="NCBI Taxonomy" id="5037"/>
    <lineage>
        <taxon>Eukaryota</taxon>
        <taxon>Fungi</taxon>
        <taxon>Dikarya</taxon>
        <taxon>Ascomycota</taxon>
        <taxon>Pezizomycotina</taxon>
        <taxon>Eurotiomycetes</taxon>
        <taxon>Eurotiomycetidae</taxon>
        <taxon>Onygenales</taxon>
        <taxon>Ajellomycetaceae</taxon>
        <taxon>Histoplasma</taxon>
    </lineage>
</organism>
<dbReference type="OrthoDB" id="2156052at2759"/>
<proteinExistence type="predicted"/>
<dbReference type="InterPro" id="IPR011009">
    <property type="entry name" value="Kinase-like_dom_sf"/>
</dbReference>
<dbReference type="Pfam" id="PF06293">
    <property type="entry name" value="Kdo"/>
    <property type="match status" value="1"/>
</dbReference>
<evidence type="ECO:0000313" key="3">
    <source>
        <dbReference type="EMBL" id="QSS65449.1"/>
    </source>
</evidence>
<gene>
    <name evidence="3" type="ORF">I7I51_06292</name>
</gene>
<reference evidence="3" key="1">
    <citation type="submission" date="2021-01" db="EMBL/GenBank/DDBJ databases">
        <title>Chromosome-level genome assembly of a human fungal pathogen reveals clustering of transcriptionally co-regulated genes.</title>
        <authorList>
            <person name="Voorhies M."/>
            <person name="Cohen S."/>
            <person name="Shea T.P."/>
            <person name="Petrus S."/>
            <person name="Munoz J.F."/>
            <person name="Poplawski S."/>
            <person name="Goldman W.E."/>
            <person name="Michael T."/>
            <person name="Cuomo C.A."/>
            <person name="Sil A."/>
            <person name="Beyhan S."/>
        </authorList>
    </citation>
    <scope>NUCLEOTIDE SEQUENCE</scope>
    <source>
        <strain evidence="3">WU24</strain>
    </source>
</reference>
<keyword evidence="1" id="KW-0175">Coiled coil</keyword>
<feature type="coiled-coil region" evidence="1">
    <location>
        <begin position="2"/>
        <end position="48"/>
    </location>
</feature>
<protein>
    <recommendedName>
        <fullName evidence="5">Protein kinase domain-containing protein</fullName>
    </recommendedName>
</protein>
<feature type="region of interest" description="Disordered" evidence="2">
    <location>
        <begin position="491"/>
        <end position="515"/>
    </location>
</feature>
<accession>A0A8A1MHP9</accession>
<dbReference type="Proteomes" id="UP000663671">
    <property type="component" value="Chromosome 3"/>
</dbReference>
<sequence length="546" mass="61982">MADDEIQRLRQLLEDKKRRRQEAEQAQLEAKQAQLEAEQAQRALEEQIRPLMLFEYLDACHTYLFSGLVPGKPGHSTKGNADNADGKLRPHRIREWLSFADSQTKIWYQLLSEENEDFIMQRKFDSLHAIIAMGMKIRKNIHSEIHLRYFHRDAVTTPVALHMTAVGQVLAFALRAIRTIPHDQRWKDWAASQLDMWVITEEDLHSPTPENDEKPPTPYRPLKSARNFVKKSPVRTRSKAARSTCKPTSLLQNSSGEDDNDSESDTNHPSKRPRRPADVMVVVPPPPNRVSSYKGPVCKDGTRRYCTQKCLLGLLNGGPLDRACPNAKEHGTEVHKINHTTFLSLLMAQILQEIKDPWSQPLGCESLHRHGSRGALFEVILFQYGYTLPIQGVHIPVCLGTIDVSKRPMFYDGIADIPHLLLLAHAGTEISKCNVAETQIVSAVSEALQAVHALGVLHCDAEERNMFWSEEGENVLVIDFERAKILRRERAPLENTSPNQKRKRGSKSMGGETELAVRQKRIDAKFERELQETVRSLNTYSATQKV</sequence>
<dbReference type="AlphaFoldDB" id="A0A8A1MHP9"/>
<evidence type="ECO:0000256" key="1">
    <source>
        <dbReference type="SAM" id="Coils"/>
    </source>
</evidence>
<name>A0A8A1MHP9_AJECA</name>
<dbReference type="Gene3D" id="1.10.510.10">
    <property type="entry name" value="Transferase(Phosphotransferase) domain 1"/>
    <property type="match status" value="1"/>
</dbReference>
<evidence type="ECO:0008006" key="5">
    <source>
        <dbReference type="Google" id="ProtNLM"/>
    </source>
</evidence>
<dbReference type="VEuPathDB" id="FungiDB:I7I51_06292"/>
<feature type="compositionally biased region" description="Basic residues" evidence="2">
    <location>
        <begin position="228"/>
        <end position="240"/>
    </location>
</feature>
<evidence type="ECO:0000313" key="4">
    <source>
        <dbReference type="Proteomes" id="UP000663671"/>
    </source>
</evidence>
<feature type="region of interest" description="Disordered" evidence="2">
    <location>
        <begin position="205"/>
        <end position="286"/>
    </location>
</feature>
<evidence type="ECO:0000256" key="2">
    <source>
        <dbReference type="SAM" id="MobiDB-lite"/>
    </source>
</evidence>
<dbReference type="EMBL" id="CP069115">
    <property type="protein sequence ID" value="QSS65449.1"/>
    <property type="molecule type" value="Genomic_DNA"/>
</dbReference>